<gene>
    <name evidence="3" type="ORF">PYX00_004751</name>
</gene>
<dbReference type="Gene3D" id="2.60.200.20">
    <property type="match status" value="1"/>
</dbReference>
<comment type="caution">
    <text evidence="3">The sequence shown here is derived from an EMBL/GenBank/DDBJ whole genome shotgun (WGS) entry which is preliminary data.</text>
</comment>
<feature type="compositionally biased region" description="Low complexity" evidence="1">
    <location>
        <begin position="820"/>
        <end position="832"/>
    </location>
</feature>
<dbReference type="InterPro" id="IPR000253">
    <property type="entry name" value="FHA_dom"/>
</dbReference>
<dbReference type="SMART" id="SM00240">
    <property type="entry name" value="FHA"/>
    <property type="match status" value="1"/>
</dbReference>
<dbReference type="GO" id="GO:0051983">
    <property type="term" value="P:regulation of chromosome segregation"/>
    <property type="evidence" value="ECO:0007669"/>
    <property type="project" value="TreeGrafter"/>
</dbReference>
<feature type="compositionally biased region" description="Basic residues" evidence="1">
    <location>
        <begin position="563"/>
        <end position="572"/>
    </location>
</feature>
<feature type="region of interest" description="Disordered" evidence="1">
    <location>
        <begin position="548"/>
        <end position="660"/>
    </location>
</feature>
<feature type="compositionally biased region" description="Polar residues" evidence="1">
    <location>
        <begin position="859"/>
        <end position="871"/>
    </location>
</feature>
<name>A0AAW2I7Q0_9NEOP</name>
<feature type="compositionally biased region" description="Basic and acidic residues" evidence="1">
    <location>
        <begin position="971"/>
        <end position="985"/>
    </location>
</feature>
<dbReference type="CDD" id="cd22673">
    <property type="entry name" value="FHA_Ki67"/>
    <property type="match status" value="1"/>
</dbReference>
<dbReference type="PANTHER" id="PTHR21603:SF18">
    <property type="entry name" value="ANTIGEN KI-67-LIKE PROTEIN"/>
    <property type="match status" value="1"/>
</dbReference>
<feature type="compositionally biased region" description="Basic and acidic residues" evidence="1">
    <location>
        <begin position="993"/>
        <end position="1008"/>
    </location>
</feature>
<feature type="compositionally biased region" description="Low complexity" evidence="1">
    <location>
        <begin position="465"/>
        <end position="480"/>
    </location>
</feature>
<feature type="region of interest" description="Disordered" evidence="1">
    <location>
        <begin position="191"/>
        <end position="264"/>
    </location>
</feature>
<dbReference type="PROSITE" id="PS50006">
    <property type="entry name" value="FHA_DOMAIN"/>
    <property type="match status" value="1"/>
</dbReference>
<accession>A0AAW2I7Q0</accession>
<reference evidence="3" key="1">
    <citation type="journal article" date="2024" name="Gigascience">
        <title>Chromosome-level genome of the poultry shaft louse Menopon gallinae provides insight into the host-switching and adaptive evolution of parasitic lice.</title>
        <authorList>
            <person name="Xu Y."/>
            <person name="Ma L."/>
            <person name="Liu S."/>
            <person name="Liang Y."/>
            <person name="Liu Q."/>
            <person name="He Z."/>
            <person name="Tian L."/>
            <person name="Duan Y."/>
            <person name="Cai W."/>
            <person name="Li H."/>
            <person name="Song F."/>
        </authorList>
    </citation>
    <scope>NUCLEOTIDE SEQUENCE</scope>
    <source>
        <strain evidence="3">Cailab_2023a</strain>
    </source>
</reference>
<feature type="compositionally biased region" description="Basic and acidic residues" evidence="1">
    <location>
        <begin position="907"/>
        <end position="916"/>
    </location>
</feature>
<dbReference type="GO" id="GO:0007088">
    <property type="term" value="P:regulation of mitotic nuclear division"/>
    <property type="evidence" value="ECO:0007669"/>
    <property type="project" value="TreeGrafter"/>
</dbReference>
<protein>
    <recommendedName>
        <fullName evidence="2">FHA domain-containing protein</fullName>
    </recommendedName>
</protein>
<feature type="region of interest" description="Disordered" evidence="1">
    <location>
        <begin position="1218"/>
        <end position="1467"/>
    </location>
</feature>
<feature type="compositionally biased region" description="Basic and acidic residues" evidence="1">
    <location>
        <begin position="948"/>
        <end position="962"/>
    </location>
</feature>
<feature type="compositionally biased region" description="Basic residues" evidence="1">
    <location>
        <begin position="481"/>
        <end position="490"/>
    </location>
</feature>
<feature type="region of interest" description="Disordered" evidence="1">
    <location>
        <begin position="311"/>
        <end position="490"/>
    </location>
</feature>
<evidence type="ECO:0000313" key="3">
    <source>
        <dbReference type="EMBL" id="KAL0277495.1"/>
    </source>
</evidence>
<dbReference type="EMBL" id="JARGDH010000002">
    <property type="protein sequence ID" value="KAL0277494.1"/>
    <property type="molecule type" value="Genomic_DNA"/>
</dbReference>
<feature type="compositionally biased region" description="Polar residues" evidence="1">
    <location>
        <begin position="573"/>
        <end position="605"/>
    </location>
</feature>
<evidence type="ECO:0000259" key="2">
    <source>
        <dbReference type="PROSITE" id="PS50006"/>
    </source>
</evidence>
<feature type="compositionally biased region" description="Basic and acidic residues" evidence="1">
    <location>
        <begin position="924"/>
        <end position="939"/>
    </location>
</feature>
<organism evidence="3">
    <name type="scientific">Menopon gallinae</name>
    <name type="common">poultry shaft louse</name>
    <dbReference type="NCBI Taxonomy" id="328185"/>
    <lineage>
        <taxon>Eukaryota</taxon>
        <taxon>Metazoa</taxon>
        <taxon>Ecdysozoa</taxon>
        <taxon>Arthropoda</taxon>
        <taxon>Hexapoda</taxon>
        <taxon>Insecta</taxon>
        <taxon>Pterygota</taxon>
        <taxon>Neoptera</taxon>
        <taxon>Paraneoptera</taxon>
        <taxon>Psocodea</taxon>
        <taxon>Troctomorpha</taxon>
        <taxon>Phthiraptera</taxon>
        <taxon>Amblycera</taxon>
        <taxon>Menoponidae</taxon>
        <taxon>Menopon</taxon>
    </lineage>
</organism>
<feature type="region of interest" description="Disordered" evidence="1">
    <location>
        <begin position="712"/>
        <end position="738"/>
    </location>
</feature>
<feature type="compositionally biased region" description="Basic and acidic residues" evidence="1">
    <location>
        <begin position="873"/>
        <end position="895"/>
    </location>
</feature>
<feature type="compositionally biased region" description="Basic and acidic residues" evidence="1">
    <location>
        <begin position="1068"/>
        <end position="1083"/>
    </location>
</feature>
<feature type="compositionally biased region" description="Basic and acidic residues" evidence="1">
    <location>
        <begin position="1091"/>
        <end position="1100"/>
    </location>
</feature>
<evidence type="ECO:0000256" key="1">
    <source>
        <dbReference type="SAM" id="MobiDB-lite"/>
    </source>
</evidence>
<feature type="compositionally biased region" description="Basic and acidic residues" evidence="1">
    <location>
        <begin position="1443"/>
        <end position="1453"/>
    </location>
</feature>
<feature type="compositionally biased region" description="Basic and acidic residues" evidence="1">
    <location>
        <begin position="1288"/>
        <end position="1315"/>
    </location>
</feature>
<feature type="domain" description="FHA" evidence="2">
    <location>
        <begin position="26"/>
        <end position="76"/>
    </location>
</feature>
<feature type="compositionally biased region" description="Low complexity" evidence="1">
    <location>
        <begin position="1417"/>
        <end position="1437"/>
    </location>
</feature>
<feature type="compositionally biased region" description="Polar residues" evidence="1">
    <location>
        <begin position="794"/>
        <end position="804"/>
    </location>
</feature>
<dbReference type="GO" id="GO:0005634">
    <property type="term" value="C:nucleus"/>
    <property type="evidence" value="ECO:0007669"/>
    <property type="project" value="TreeGrafter"/>
</dbReference>
<feature type="compositionally biased region" description="Basic and acidic residues" evidence="1">
    <location>
        <begin position="620"/>
        <end position="635"/>
    </location>
</feature>
<dbReference type="SUPFAM" id="SSF49879">
    <property type="entry name" value="SMAD/FHA domain"/>
    <property type="match status" value="1"/>
</dbReference>
<feature type="compositionally biased region" description="Basic and acidic residues" evidence="1">
    <location>
        <begin position="379"/>
        <end position="390"/>
    </location>
</feature>
<dbReference type="GO" id="GO:0005694">
    <property type="term" value="C:chromosome"/>
    <property type="evidence" value="ECO:0007669"/>
    <property type="project" value="TreeGrafter"/>
</dbReference>
<feature type="compositionally biased region" description="Polar residues" evidence="1">
    <location>
        <begin position="222"/>
        <end position="234"/>
    </location>
</feature>
<sequence>MLYGKVIFIKKSGGDGSKFPVTSKSVKIGRSEDCIIRIQNPLVSPEQCQLIVDDDGQARIRNLSSTNPTILNDKPLGVGDLVLRQGDVFKLGERLARWEYLPTSKYYHKQAHGSERLVAVIAPQKRVSENSATSDVVKMNVPSKWRFSEKPLPTGRQSFNKILRLSLGSARGVTSRTKLVARHSLQLKNLASSPQVQLRRSGTFESSRTPKMGSANKKNSRRSQTWEVKSLSSPEETKSDSKTGTNRKSTPIKMPMSSSGMRSTVKSASKIPTLLTIAEFSPTEAKVSIERMAEDEVPEHEMLTSQKFPLKNIKTPSPKKIRLSTSRKSLSKSGKKSLSKILELEEVSSEETFTPSNKSSLRKSILKKTVSLNEGMGDTPKKTPKSESVRTPRVKASPLESVSSVKSAKRTPAKPDKEATPKRVKLSPTSTTPKYSERSHRKKSIPSGVLSTPKEKENVKGSPRTKTASASKKPSTATKKTPQKRGIKRKFSAVASAELAAKKLKTIAPKKPDKNKKAALLVLGKASGKFRPVQNANVVIKQKIIKKAIKQSTKRKPAESGKTKGKTPKRQSMKPSKTMSDSSPQSSNKTRRQSSTPIKQSPQKESLSRKSEGPKFTGDTPEKFKADSPTKRDKVAVTPLSEALPSPVPSKDKKNTSFSPSFQFQSSEILYNATRRASKRLNSQNFSQHEFTELSPTALGLAPRSVIEVFRTPRQVGRRSSSLVTPKNKETSGIIKSASTSKISRKSVRFSNKDLSFADLTLNSGSGLDFSEIRTPDVTIDRFVSPMTDKKTTKSNLKTPSSVAKTLLKDLESPPKTQISSTKSPRSPKTPKLNVNEQEETKSLEGQSKQSPLARKQQKTPTSNLTDTTGVERSPETTGRRKSPRNDLTDVEGVRRLLKTPKPAKSPKNDLTDVKGVRRLLKTPKPDKSPKNDLTDVKGVKKLMATPKEQKSPKNDLTDVKGVKKLLVTPKPEKSPKNDLTDVKGVRRLMKTPKVEKSPKNDLTDVKGVKKLMATPKPQKSPKNDLTDVKGVKKLMATPKPQKSPKNDLTDVKGVKRLMASPRQQKSPKNDLTDVKGVRRLMESPRPQKSPKNDLTDVRGVRRLMTSPKPQKSPKNDLTDVRGVRRLMESPRPRKSPRNDLTDVTGVKQLLITAEKDEVLKSPANKIQCLRTLYNVPKSPKNDLTDVTGVRQLFSRNTVVDNLDASLTGVAELFLSPKKEEPSRKRGRESDVDEKPTLRGGRSAVKAAKPTEKKAKVESPVGKSGEEVSPKAVRSTRTRAVKAGQSPEVKRTRTRSEREVKTRVEKIVEEADKGATGRTTRASSRTGDRKQAVKKQASVTDSPTPVKRTRKITVADETPEETTVSTRKTKKAAPAKAETTPESKPSPIRTRRKSIARVSPKVSKRSTRTNASKKTDAAPTVPKAAKTAKKTVASPVKTRQRKAKETVPKDNTESKASPVKTRRRAAK</sequence>
<feature type="compositionally biased region" description="Low complexity" evidence="1">
    <location>
        <begin position="1316"/>
        <end position="1325"/>
    </location>
</feature>
<feature type="compositionally biased region" description="Basic and acidic residues" evidence="1">
    <location>
        <begin position="1022"/>
        <end position="1031"/>
    </location>
</feature>
<proteinExistence type="predicted"/>
<dbReference type="EMBL" id="JARGDH010000002">
    <property type="protein sequence ID" value="KAL0277495.1"/>
    <property type="molecule type" value="Genomic_DNA"/>
</dbReference>
<feature type="compositionally biased region" description="Basic and acidic residues" evidence="1">
    <location>
        <begin position="1045"/>
        <end position="1054"/>
    </location>
</feature>
<dbReference type="InterPro" id="IPR008984">
    <property type="entry name" value="SMAD_FHA_dom_sf"/>
</dbReference>
<feature type="compositionally biased region" description="Basic and acidic residues" evidence="1">
    <location>
        <begin position="1114"/>
        <end position="1141"/>
    </location>
</feature>
<dbReference type="Pfam" id="PF00498">
    <property type="entry name" value="FHA"/>
    <property type="match status" value="1"/>
</dbReference>
<feature type="region of interest" description="Disordered" evidence="1">
    <location>
        <begin position="788"/>
        <end position="1142"/>
    </location>
</feature>
<feature type="compositionally biased region" description="Basic and acidic residues" evidence="1">
    <location>
        <begin position="1218"/>
        <end position="1237"/>
    </location>
</feature>
<feature type="compositionally biased region" description="Basic residues" evidence="1">
    <location>
        <begin position="329"/>
        <end position="338"/>
    </location>
</feature>
<feature type="compositionally biased region" description="Polar residues" evidence="1">
    <location>
        <begin position="191"/>
        <end position="209"/>
    </location>
</feature>
<dbReference type="PANTHER" id="PTHR21603">
    <property type="entry name" value="ANTIGEN KI-67-LIKE PROTEIN"/>
    <property type="match status" value="1"/>
</dbReference>